<feature type="coiled-coil region" evidence="1">
    <location>
        <begin position="902"/>
        <end position="938"/>
    </location>
</feature>
<name>A0A1C3E789_9PLAN</name>
<gene>
    <name evidence="4" type="ORF">A6X21_09770</name>
</gene>
<evidence type="ECO:0000256" key="1">
    <source>
        <dbReference type="SAM" id="Coils"/>
    </source>
</evidence>
<dbReference type="Pfam" id="PF12965">
    <property type="entry name" value="DUF3854"/>
    <property type="match status" value="1"/>
</dbReference>
<evidence type="ECO:0000259" key="3">
    <source>
        <dbReference type="Pfam" id="PF12965"/>
    </source>
</evidence>
<dbReference type="InterPro" id="IPR024385">
    <property type="entry name" value="DUF3854"/>
</dbReference>
<dbReference type="STRING" id="1841610.A6X21_09770"/>
<organism evidence="4 5">
    <name type="scientific">Planctopirus hydrillae</name>
    <dbReference type="NCBI Taxonomy" id="1841610"/>
    <lineage>
        <taxon>Bacteria</taxon>
        <taxon>Pseudomonadati</taxon>
        <taxon>Planctomycetota</taxon>
        <taxon>Planctomycetia</taxon>
        <taxon>Planctomycetales</taxon>
        <taxon>Planctomycetaceae</taxon>
        <taxon>Planctopirus</taxon>
    </lineage>
</organism>
<keyword evidence="5" id="KW-1185">Reference proteome</keyword>
<feature type="compositionally biased region" description="Basic and acidic residues" evidence="2">
    <location>
        <begin position="797"/>
        <end position="811"/>
    </location>
</feature>
<dbReference type="CDD" id="cd01029">
    <property type="entry name" value="TOPRIM_primases"/>
    <property type="match status" value="1"/>
</dbReference>
<dbReference type="RefSeq" id="WP_068850331.1">
    <property type="nucleotide sequence ID" value="NZ_LYDR01000144.1"/>
</dbReference>
<dbReference type="InterPro" id="IPR034154">
    <property type="entry name" value="TOPRIM_DnaG/twinkle"/>
</dbReference>
<evidence type="ECO:0000256" key="2">
    <source>
        <dbReference type="SAM" id="MobiDB-lite"/>
    </source>
</evidence>
<dbReference type="EMBL" id="LYDR01000144">
    <property type="protein sequence ID" value="ODA29093.1"/>
    <property type="molecule type" value="Genomic_DNA"/>
</dbReference>
<comment type="caution">
    <text evidence="4">The sequence shown here is derived from an EMBL/GenBank/DDBJ whole genome shotgun (WGS) entry which is preliminary data.</text>
</comment>
<feature type="domain" description="DUF3854" evidence="3">
    <location>
        <begin position="114"/>
        <end position="215"/>
    </location>
</feature>
<keyword evidence="1" id="KW-0175">Coiled coil</keyword>
<feature type="compositionally biased region" description="Basic and acidic residues" evidence="2">
    <location>
        <begin position="386"/>
        <end position="395"/>
    </location>
</feature>
<dbReference type="OrthoDB" id="288091at2"/>
<accession>A0A1C3E789</accession>
<feature type="region of interest" description="Disordered" evidence="2">
    <location>
        <begin position="378"/>
        <end position="407"/>
    </location>
</feature>
<proteinExistence type="predicted"/>
<reference evidence="4 5" key="1">
    <citation type="submission" date="2016-05" db="EMBL/GenBank/DDBJ databases">
        <title>Genomic and physiological characterization of Planctopirus sp. isolated from fresh water lake.</title>
        <authorList>
            <person name="Subhash Y."/>
            <person name="Ramana C."/>
        </authorList>
    </citation>
    <scope>NUCLEOTIDE SEQUENCE [LARGE SCALE GENOMIC DNA]</scope>
    <source>
        <strain evidence="4 5">JC280</strain>
    </source>
</reference>
<sequence>MSHTIPSTSKELLAHHQKLLQASAISAEVIQARGYHSETVKSELTTLGFSPVQRVVPALVIPIWPLSGPPSLHQIRPDQPRLSRGKVVKYETPLGSSLQIDVPPTIREKVLSPDEPLFITEGIRKADSAASQGLACVALLGVYGWKQRDEFWRQIPLRGRTIYIAFDSDLATNRQVRRAAAGLFAFLESMGAKVFVIALPEINSQKTGLDDYFAAGQSVESLIGLATDKAPSFHAADSEAKSPMYEADDTGIVRIIDTENGPVRRQVSNFSARIVSETLFASGNEFQRELDLEATVRGQRQLITVSAEDFDRMSWPIPRLGADAIIFPGHGTKDEVRTAIQILSPNIRKLQGIDRLGWHLVHGEYVFAHAGGCIRAATPTGDNSDQPDRPAENTNRHNHLSTTETMGTIFPGEESDLGIRMRIPTSLRRYSLPKPSEGKQLVRDIKASLQLLALAPSVISVPIYGAIWYAGVAEPDFSVHLYGSTGSGKTEVAALATQHFGAGLDSRHLPANWSSTPNYIRAMAAHAGNVILPIDDFVPTGSQHDIDRSYRAAEDVFRAQGNAAGRGRCYRDGTPQEPEPPKCLTLSTGEVRPSGHSLTSRVIMLEVHPGDIMDRDDEVKKRAITKAQQIAKSGAYARVMAAYLQWNAADLERHRKSIREQTLQFREVFAAEARHARTVDAAAKLLAGLDHFLDFALTHGGIDEDLHEALWQIAHEALFEVLAKQEQDQADEDPVERFLDLLRTAFSTGRAHLFYMHSPHEDEGLFGSATFFGYQEKYIVVPKVGAPKTENASSIGHDGEASTAEQEKHEEKSIFTPMGVRVGWKEFDNLYIEPKEALAVVQRLAKDMAQPPLPMNHKALGKRLAERGLLVSSKKGRNVARVNILGRKEDVFHLRLDDFMELHRYEEDTTDEQNEAEYAEHEKALERAEQARALREQRRHRVHEFRQQQFMDLLNLSRVE</sequence>
<evidence type="ECO:0000313" key="4">
    <source>
        <dbReference type="EMBL" id="ODA29093.1"/>
    </source>
</evidence>
<dbReference type="Proteomes" id="UP000094828">
    <property type="component" value="Unassembled WGS sequence"/>
</dbReference>
<protein>
    <recommendedName>
        <fullName evidence="3">DUF3854 domain-containing protein</fullName>
    </recommendedName>
</protein>
<feature type="region of interest" description="Disordered" evidence="2">
    <location>
        <begin position="789"/>
        <end position="811"/>
    </location>
</feature>
<dbReference type="AlphaFoldDB" id="A0A1C3E789"/>
<evidence type="ECO:0000313" key="5">
    <source>
        <dbReference type="Proteomes" id="UP000094828"/>
    </source>
</evidence>